<dbReference type="RefSeq" id="WP_183922149.1">
    <property type="nucleotide sequence ID" value="NZ_JACIGM010000001.1"/>
</dbReference>
<evidence type="ECO:0000313" key="1">
    <source>
        <dbReference type="EMBL" id="MBB4272330.1"/>
    </source>
</evidence>
<dbReference type="Proteomes" id="UP000533641">
    <property type="component" value="Unassembled WGS sequence"/>
</dbReference>
<protein>
    <submittedName>
        <fullName evidence="1">Uncharacterized protein</fullName>
    </submittedName>
</protein>
<evidence type="ECO:0000313" key="2">
    <source>
        <dbReference type="Proteomes" id="UP000533641"/>
    </source>
</evidence>
<reference evidence="1 2" key="1">
    <citation type="submission" date="2020-08" db="EMBL/GenBank/DDBJ databases">
        <title>Genomic Encyclopedia of Type Strains, Phase IV (KMG-V): Genome sequencing to study the core and pangenomes of soil and plant-associated prokaryotes.</title>
        <authorList>
            <person name="Whitman W."/>
        </authorList>
    </citation>
    <scope>NUCLEOTIDE SEQUENCE [LARGE SCALE GENOMIC DNA]</scope>
    <source>
        <strain evidence="1 2">SEMIA 402</strain>
    </source>
</reference>
<dbReference type="AlphaFoldDB" id="A0A7W6WC15"/>
<dbReference type="EMBL" id="JACIGM010000001">
    <property type="protein sequence ID" value="MBB4272330.1"/>
    <property type="molecule type" value="Genomic_DNA"/>
</dbReference>
<gene>
    <name evidence="1" type="ORF">GGE12_000072</name>
</gene>
<sequence length="151" mass="16950">MTIQPATIQKLGKLFPRLASNHDGEVIATARAIIRTLESAGSSLHDLGAAMAPRTVERIVYREKVVYRDRPTPPQPAPQAPEFLKADWKKTIHLADILLTECDLNARPAAFVRQMKESAEKRKGKFRMSAKQADWWDAILDEHDVHEAEAA</sequence>
<name>A0A7W6WC15_9HYPH</name>
<proteinExistence type="predicted"/>
<comment type="caution">
    <text evidence="1">The sequence shown here is derived from an EMBL/GenBank/DDBJ whole genome shotgun (WGS) entry which is preliminary data.</text>
</comment>
<organism evidence="1 2">
    <name type="scientific">Rhizobium mongolense</name>
    <dbReference type="NCBI Taxonomy" id="57676"/>
    <lineage>
        <taxon>Bacteria</taxon>
        <taxon>Pseudomonadati</taxon>
        <taxon>Pseudomonadota</taxon>
        <taxon>Alphaproteobacteria</taxon>
        <taxon>Hyphomicrobiales</taxon>
        <taxon>Rhizobiaceae</taxon>
        <taxon>Rhizobium/Agrobacterium group</taxon>
        <taxon>Rhizobium</taxon>
    </lineage>
</organism>
<accession>A0A7W6WC15</accession>